<dbReference type="RefSeq" id="WP_386118585.1">
    <property type="nucleotide sequence ID" value="NZ_JBHTKM010000063.1"/>
</dbReference>
<sequence length="79" mass="8888">MKPTNKKPLPCAVFGHNYVRSKTNSDQTVELTCTHCNTVVMTDSSGNFENNTLKNPEIADTLRELYQLTRQLSKTRVAS</sequence>
<evidence type="ECO:0008006" key="3">
    <source>
        <dbReference type="Google" id="ProtNLM"/>
    </source>
</evidence>
<comment type="caution">
    <text evidence="1">The sequence shown here is derived from an EMBL/GenBank/DDBJ whole genome shotgun (WGS) entry which is preliminary data.</text>
</comment>
<reference evidence="2" key="1">
    <citation type="journal article" date="2019" name="Int. J. Syst. Evol. Microbiol.">
        <title>The Global Catalogue of Microorganisms (GCM) 10K type strain sequencing project: providing services to taxonomists for standard genome sequencing and annotation.</title>
        <authorList>
            <consortium name="The Broad Institute Genomics Platform"/>
            <consortium name="The Broad Institute Genome Sequencing Center for Infectious Disease"/>
            <person name="Wu L."/>
            <person name="Ma J."/>
        </authorList>
    </citation>
    <scope>NUCLEOTIDE SEQUENCE [LARGE SCALE GENOMIC DNA]</scope>
    <source>
        <strain evidence="2">CCUG 56098</strain>
    </source>
</reference>
<name>A0ABW3KUB8_9FLAO</name>
<evidence type="ECO:0000313" key="2">
    <source>
        <dbReference type="Proteomes" id="UP001597086"/>
    </source>
</evidence>
<evidence type="ECO:0000313" key="1">
    <source>
        <dbReference type="EMBL" id="MFD1017141.1"/>
    </source>
</evidence>
<dbReference type="EMBL" id="JBHTKM010000063">
    <property type="protein sequence ID" value="MFD1017141.1"/>
    <property type="molecule type" value="Genomic_DNA"/>
</dbReference>
<keyword evidence="2" id="KW-1185">Reference proteome</keyword>
<dbReference type="Proteomes" id="UP001597086">
    <property type="component" value="Unassembled WGS sequence"/>
</dbReference>
<organism evidence="1 2">
    <name type="scientific">Winogradskyella rapida</name>
    <dbReference type="NCBI Taxonomy" id="549701"/>
    <lineage>
        <taxon>Bacteria</taxon>
        <taxon>Pseudomonadati</taxon>
        <taxon>Bacteroidota</taxon>
        <taxon>Flavobacteriia</taxon>
        <taxon>Flavobacteriales</taxon>
        <taxon>Flavobacteriaceae</taxon>
        <taxon>Winogradskyella</taxon>
    </lineage>
</organism>
<accession>A0ABW3KUB8</accession>
<proteinExistence type="predicted"/>
<gene>
    <name evidence="1" type="ORF">ACFQ13_14535</name>
</gene>
<protein>
    <recommendedName>
        <fullName evidence="3">Prophage protein</fullName>
    </recommendedName>
</protein>